<dbReference type="PROSITE" id="PS00028">
    <property type="entry name" value="ZINC_FINGER_C2H2_1"/>
    <property type="match status" value="1"/>
</dbReference>
<dbReference type="FunCoup" id="A0A804KRR9">
    <property type="interactions" value="4"/>
</dbReference>
<reference evidence="4" key="2">
    <citation type="submission" date="2021-05" db="UniProtKB">
        <authorList>
            <consortium name="EnsemblPlants"/>
        </authorList>
    </citation>
    <scope>IDENTIFICATION</scope>
    <source>
        <strain evidence="4">subsp. malaccensis</strain>
    </source>
</reference>
<dbReference type="SUPFAM" id="SSF56399">
    <property type="entry name" value="ADP-ribosylation"/>
    <property type="match status" value="1"/>
</dbReference>
<reference evidence="3" key="1">
    <citation type="submission" date="2021-03" db="EMBL/GenBank/DDBJ databases">
        <authorList>
            <consortium name="Genoscope - CEA"/>
            <person name="William W."/>
        </authorList>
    </citation>
    <scope>NUCLEOTIDE SEQUENCE</scope>
    <source>
        <strain evidence="3">Doubled-haploid Pahang</strain>
    </source>
</reference>
<feature type="domain" description="C2H2-type" evidence="2">
    <location>
        <begin position="125"/>
        <end position="146"/>
    </location>
</feature>
<evidence type="ECO:0000313" key="4">
    <source>
        <dbReference type="EnsemblPlants" id="Ma10_p02440.1"/>
    </source>
</evidence>
<dbReference type="PANTHER" id="PTHR31681:SF104">
    <property type="entry name" value="OS03G0264600 PROTEIN"/>
    <property type="match status" value="1"/>
</dbReference>
<organism evidence="4 5">
    <name type="scientific">Musa acuminata subsp. malaccensis</name>
    <name type="common">Wild banana</name>
    <name type="synonym">Musa malaccensis</name>
    <dbReference type="NCBI Taxonomy" id="214687"/>
    <lineage>
        <taxon>Eukaryota</taxon>
        <taxon>Viridiplantae</taxon>
        <taxon>Streptophyta</taxon>
        <taxon>Embryophyta</taxon>
        <taxon>Tracheophyta</taxon>
        <taxon>Spermatophyta</taxon>
        <taxon>Magnoliopsida</taxon>
        <taxon>Liliopsida</taxon>
        <taxon>Zingiberales</taxon>
        <taxon>Musaceae</taxon>
        <taxon>Musa</taxon>
    </lineage>
</organism>
<keyword evidence="5" id="KW-1185">Reference proteome</keyword>
<dbReference type="EMBL" id="HG996476">
    <property type="protein sequence ID" value="CAG1852273.1"/>
    <property type="molecule type" value="Genomic_DNA"/>
</dbReference>
<dbReference type="OMA" id="ICSQQFC"/>
<dbReference type="Gene3D" id="3.90.228.10">
    <property type="match status" value="1"/>
</dbReference>
<dbReference type="EnsemblPlants" id="Ma10_t02440.1">
    <property type="protein sequence ID" value="Ma10_p02440.1"/>
    <property type="gene ID" value="Ma10_g02440"/>
</dbReference>
<feature type="signal peptide" evidence="1">
    <location>
        <begin position="1"/>
        <end position="31"/>
    </location>
</feature>
<dbReference type="Proteomes" id="UP000012960">
    <property type="component" value="Unplaced"/>
</dbReference>
<protein>
    <submittedName>
        <fullName evidence="3">(wild Malaysian banana) hypothetical protein</fullName>
    </submittedName>
</protein>
<evidence type="ECO:0000313" key="3">
    <source>
        <dbReference type="EMBL" id="CAG1852273.1"/>
    </source>
</evidence>
<dbReference type="AlphaFoldDB" id="A0A804KRR9"/>
<evidence type="ECO:0000256" key="1">
    <source>
        <dbReference type="SAM" id="SignalP"/>
    </source>
</evidence>
<gene>
    <name evidence="3" type="ORF">GSMUA_101280.1</name>
</gene>
<sequence>MTTEGSCFSSFLSLFVLLLLHLGCFFFSCSSSDDPPPPIKRRKISPFFPTLPVPSDPRTKKPLSIRSYLSRLLSFRKPNSENQEQHRRSPIELISLSPDGRADGQARLYVADHHSLSYKDEIYPCPACGEVLSKPQLLDLHHAAKHSFSELRDADSGYNIVRIIFRSGWIGESSLVVRRILKIHNTTRTLARYEEYRDAVRSRAARYEASNGGRGDGRCIADGNERLRFYCTTILCSREAERRGGAAPAGACGSPYCCACAIVRHGFTGKHADLDGIATYSTSWGAHASLPEDLEREFAFLGARRAMLVCRVVAGRVAHGHGEAAEEEEKGAGFDSVVPNGGGGGGAVGEDELLVYSPRAVLPCFVVIYTA</sequence>
<dbReference type="InterPro" id="IPR013087">
    <property type="entry name" value="Znf_C2H2_type"/>
</dbReference>
<accession>A0A804KRR9</accession>
<name>A0A804KRR9_MUSAM</name>
<keyword evidence="1" id="KW-0732">Signal</keyword>
<dbReference type="Gramene" id="Ma10_t02440.1">
    <property type="protein sequence ID" value="Ma10_p02440.1"/>
    <property type="gene ID" value="Ma10_g02440"/>
</dbReference>
<dbReference type="PANTHER" id="PTHR31681">
    <property type="entry name" value="C2H2-LIKE ZINC FINGER PROTEIN"/>
    <property type="match status" value="1"/>
</dbReference>
<evidence type="ECO:0000313" key="5">
    <source>
        <dbReference type="Proteomes" id="UP000012960"/>
    </source>
</evidence>
<proteinExistence type="predicted"/>
<feature type="chain" id="PRO_5043242417" evidence="1">
    <location>
        <begin position="32"/>
        <end position="371"/>
    </location>
</feature>
<evidence type="ECO:0000259" key="2">
    <source>
        <dbReference type="PROSITE" id="PS00028"/>
    </source>
</evidence>
<dbReference type="OrthoDB" id="9514740at2759"/>